<keyword evidence="2" id="KW-0812">Transmembrane</keyword>
<evidence type="ECO:0000313" key="3">
    <source>
        <dbReference type="EMBL" id="TFF39743.1"/>
    </source>
</evidence>
<evidence type="ECO:0000313" key="4">
    <source>
        <dbReference type="Proteomes" id="UP000297540"/>
    </source>
</evidence>
<reference evidence="3 4" key="1">
    <citation type="journal article" date="2017" name="Int. J. Syst. Evol. Microbiol.">
        <title>Mucilaginibacterpsychrotolerans sp. nov., isolated from peatlands.</title>
        <authorList>
            <person name="Deng Y."/>
            <person name="Shen L."/>
            <person name="Xu B."/>
            <person name="Liu Y."/>
            <person name="Gu Z."/>
            <person name="Liu H."/>
            <person name="Zhou Y."/>
        </authorList>
    </citation>
    <scope>NUCLEOTIDE SEQUENCE [LARGE SCALE GENOMIC DNA]</scope>
    <source>
        <strain evidence="3 4">NH7-4</strain>
    </source>
</reference>
<dbReference type="AlphaFoldDB" id="A0A4Y8SL20"/>
<sequence length="244" mass="27149">MEDIKSSIDSIQSKLDDLSKKSEKKDKRDFWINLISAIILPVVIAFSGYWFSEALKENELQQAADQQSAQLKVSLANQRLETFKFVMPLIEVLSTGNPKQQAYARHVINLLVPDDAPQLLQIAITSATGSTKGLQNKLDSAQINLVANIFSPVAKIRTTNANEIMVSWYKIDTIIPILIDYASKHLDNGDGVYNSIVVLNNMHGRALTVHKKQVQDFVNKVMALPNMPKTVAAATEFNQELKGL</sequence>
<evidence type="ECO:0000256" key="2">
    <source>
        <dbReference type="SAM" id="Phobius"/>
    </source>
</evidence>
<proteinExistence type="predicted"/>
<comment type="caution">
    <text evidence="3">The sequence shown here is derived from an EMBL/GenBank/DDBJ whole genome shotgun (WGS) entry which is preliminary data.</text>
</comment>
<protein>
    <submittedName>
        <fullName evidence="3">Uncharacterized protein</fullName>
    </submittedName>
</protein>
<dbReference type="EMBL" id="SOZE01000003">
    <property type="protein sequence ID" value="TFF39743.1"/>
    <property type="molecule type" value="Genomic_DNA"/>
</dbReference>
<keyword evidence="4" id="KW-1185">Reference proteome</keyword>
<feature type="coiled-coil region" evidence="1">
    <location>
        <begin position="1"/>
        <end position="28"/>
    </location>
</feature>
<name>A0A4Y8SL20_9SPHI</name>
<accession>A0A4Y8SL20</accession>
<keyword evidence="2" id="KW-1133">Transmembrane helix</keyword>
<dbReference type="RefSeq" id="WP_133227305.1">
    <property type="nucleotide sequence ID" value="NZ_SOZE01000003.1"/>
</dbReference>
<keyword evidence="2" id="KW-0472">Membrane</keyword>
<dbReference type="OrthoDB" id="789615at2"/>
<gene>
    <name evidence="3" type="ORF">E2R66_05090</name>
</gene>
<organism evidence="3 4">
    <name type="scientific">Mucilaginibacter psychrotolerans</name>
    <dbReference type="NCBI Taxonomy" id="1524096"/>
    <lineage>
        <taxon>Bacteria</taxon>
        <taxon>Pseudomonadati</taxon>
        <taxon>Bacteroidota</taxon>
        <taxon>Sphingobacteriia</taxon>
        <taxon>Sphingobacteriales</taxon>
        <taxon>Sphingobacteriaceae</taxon>
        <taxon>Mucilaginibacter</taxon>
    </lineage>
</organism>
<dbReference type="Proteomes" id="UP000297540">
    <property type="component" value="Unassembled WGS sequence"/>
</dbReference>
<feature type="transmembrane region" description="Helical" evidence="2">
    <location>
        <begin position="30"/>
        <end position="51"/>
    </location>
</feature>
<keyword evidence="1" id="KW-0175">Coiled coil</keyword>
<evidence type="ECO:0000256" key="1">
    <source>
        <dbReference type="SAM" id="Coils"/>
    </source>
</evidence>